<protein>
    <submittedName>
        <fullName evidence="3">Helicase-associated domain-containing protein</fullName>
    </submittedName>
</protein>
<comment type="caution">
    <text evidence="3">The sequence shown here is derived from an EMBL/GenBank/DDBJ whole genome shotgun (WGS) entry which is preliminary data.</text>
</comment>
<evidence type="ECO:0000313" key="4">
    <source>
        <dbReference type="Proteomes" id="UP001216907"/>
    </source>
</evidence>
<accession>A0ABT6F921</accession>
<sequence length="763" mass="83074">MASIPSPSTGAAAERSGKPPSLFAEDADPRFVFRSLLARTPYAVLRAIAQLRNHESEATRASTLAAELTDQVDDPLTQALLRKGLTDGDRLALGLFGLTEARSWPLAGLRHALAALAVDADAVLIGLFRRGLLTVEAPVEFEGVDPTTLLVSSAAGEVEAWAHPALIQGGRLRLPIDPPLATAGPVAQVRESDGLEPILRLAALWQRTGAGPLRRTQQGVLYKRDRERIEDDGVLTATIDDAIVELPALATLWMGLARRVGLIHVDRTDESLHAAPAEFWTENAVHLPQMIASAWLGLRSWAEWAEPTPEAPSPGLPLIYLRPAVLLWLATVEPEAWIALDDLAARLDAQAPGWERVAFEDEAAANARRARAAKRGQTFTKEAQATRVLERILLGGAYALGLVKVAEEQESRRRVVQLTPLGRYVMAVGPPPPPRPTFDHFLFVQPNLEIIAYRQGLTPPIIGRLSRFAWWSKIGAAVELRLTQESIALGLEWGFSAAQILEVLAKHSQRALPGSVKDAVDRWADRREQVTFYPSATLIEFIARADRDQALATWTAEGVARRPFVAVGDRFLLVEDAQDIPTGRISTSASRDYRLPPERCVTAEADGVTLTLDPARSDLLVEAELARFADEEPMATSPTRGTAARRRFTISTASLERGVDAGMTLGVLSDWFRRRTGEGPPAAVRLMMRPSALAADAKPWPARKLLVLTAPSAEVLDGVLQHPETRPLLGDRLGPVSVVVPEASLDRLRAALKRFGVEFDQSS</sequence>
<reference evidence="3 4" key="1">
    <citation type="submission" date="2023-03" db="EMBL/GenBank/DDBJ databases">
        <title>Paludisphaera mucosa sp. nov. a novel planctomycete from northern fen.</title>
        <authorList>
            <person name="Ivanova A."/>
        </authorList>
    </citation>
    <scope>NUCLEOTIDE SEQUENCE [LARGE SCALE GENOMIC DNA]</scope>
    <source>
        <strain evidence="3 4">Pla2</strain>
    </source>
</reference>
<keyword evidence="3" id="KW-0067">ATP-binding</keyword>
<gene>
    <name evidence="3" type="ORF">PZE19_08860</name>
</gene>
<name>A0ABT6F921_9BACT</name>
<keyword evidence="3" id="KW-0547">Nucleotide-binding</keyword>
<keyword evidence="4" id="KW-1185">Reference proteome</keyword>
<proteinExistence type="predicted"/>
<feature type="region of interest" description="Disordered" evidence="1">
    <location>
        <begin position="1"/>
        <end position="22"/>
    </location>
</feature>
<keyword evidence="3" id="KW-0378">Hydrolase</keyword>
<dbReference type="EMBL" id="JARRAG010000001">
    <property type="protein sequence ID" value="MDG3003880.1"/>
    <property type="molecule type" value="Genomic_DNA"/>
</dbReference>
<dbReference type="GO" id="GO:0004386">
    <property type="term" value="F:helicase activity"/>
    <property type="evidence" value="ECO:0007669"/>
    <property type="project" value="UniProtKB-KW"/>
</dbReference>
<keyword evidence="3" id="KW-0347">Helicase</keyword>
<evidence type="ECO:0000256" key="1">
    <source>
        <dbReference type="SAM" id="MobiDB-lite"/>
    </source>
</evidence>
<dbReference type="Pfam" id="PF13625">
    <property type="entry name" value="Helicase_C_3"/>
    <property type="match status" value="1"/>
</dbReference>
<evidence type="ECO:0000259" key="2">
    <source>
        <dbReference type="Pfam" id="PF13625"/>
    </source>
</evidence>
<dbReference type="InterPro" id="IPR032830">
    <property type="entry name" value="XPB/Ssl2_N"/>
</dbReference>
<evidence type="ECO:0000313" key="3">
    <source>
        <dbReference type="EMBL" id="MDG3003880.1"/>
    </source>
</evidence>
<dbReference type="Proteomes" id="UP001216907">
    <property type="component" value="Unassembled WGS sequence"/>
</dbReference>
<dbReference type="RefSeq" id="WP_277860225.1">
    <property type="nucleotide sequence ID" value="NZ_JARRAG010000001.1"/>
</dbReference>
<organism evidence="3 4">
    <name type="scientific">Paludisphaera mucosa</name>
    <dbReference type="NCBI Taxonomy" id="3030827"/>
    <lineage>
        <taxon>Bacteria</taxon>
        <taxon>Pseudomonadati</taxon>
        <taxon>Planctomycetota</taxon>
        <taxon>Planctomycetia</taxon>
        <taxon>Isosphaerales</taxon>
        <taxon>Isosphaeraceae</taxon>
        <taxon>Paludisphaera</taxon>
    </lineage>
</organism>
<feature type="domain" description="Helicase XPB/Ssl2 N-terminal" evidence="2">
    <location>
        <begin position="442"/>
        <end position="540"/>
    </location>
</feature>